<proteinExistence type="predicted"/>
<keyword evidence="1" id="KW-0812">Transmembrane</keyword>
<comment type="caution">
    <text evidence="2">The sequence shown here is derived from an EMBL/GenBank/DDBJ whole genome shotgun (WGS) entry which is preliminary data.</text>
</comment>
<dbReference type="RefSeq" id="WP_081554548.1">
    <property type="nucleotide sequence ID" value="NZ_MUKV01000002.1"/>
</dbReference>
<reference evidence="2 3" key="1">
    <citation type="submission" date="2017-02" db="EMBL/GenBank/DDBJ databases">
        <title>Chromobacterium haemolyticum H5244.</title>
        <authorList>
            <person name="Gulvik C.A."/>
        </authorList>
    </citation>
    <scope>NUCLEOTIDE SEQUENCE [LARGE SCALE GENOMIC DNA]</scope>
    <source>
        <strain evidence="2 3">H5244</strain>
    </source>
</reference>
<organism evidence="2 3">
    <name type="scientific">Chromobacterium haemolyticum</name>
    <dbReference type="NCBI Taxonomy" id="394935"/>
    <lineage>
        <taxon>Bacteria</taxon>
        <taxon>Pseudomonadati</taxon>
        <taxon>Pseudomonadota</taxon>
        <taxon>Betaproteobacteria</taxon>
        <taxon>Neisseriales</taxon>
        <taxon>Chromobacteriaceae</taxon>
        <taxon>Chromobacterium</taxon>
    </lineage>
</organism>
<protein>
    <recommendedName>
        <fullName evidence="4">Type IV pilus modification protein PilV</fullName>
    </recommendedName>
</protein>
<evidence type="ECO:0000313" key="2">
    <source>
        <dbReference type="EMBL" id="OQS43731.1"/>
    </source>
</evidence>
<dbReference type="EMBL" id="MUKV01000002">
    <property type="protein sequence ID" value="OQS43731.1"/>
    <property type="molecule type" value="Genomic_DNA"/>
</dbReference>
<evidence type="ECO:0008006" key="4">
    <source>
        <dbReference type="Google" id="ProtNLM"/>
    </source>
</evidence>
<dbReference type="AlphaFoldDB" id="A0A1W0D9N3"/>
<evidence type="ECO:0000256" key="1">
    <source>
        <dbReference type="SAM" id="Phobius"/>
    </source>
</evidence>
<gene>
    <name evidence="2" type="ORF">B0T45_03245</name>
</gene>
<name>A0A1W0D9N3_9NEIS</name>
<keyword evidence="1" id="KW-0472">Membrane</keyword>
<keyword evidence="1" id="KW-1133">Transmembrane helix</keyword>
<sequence>MLARPESALRGGALLETMLALFVVMVSMLALSSVQLRALLHGRDALLRAEVIAAALELGEAALLWPETEEAQAAAQQQADWSRLRQRVEGLGGNAIEARQCRGALNAMTELCEQQGDVVYVRLTWDERAGGDDPGRFARRYVLALEAP</sequence>
<feature type="transmembrane region" description="Helical" evidence="1">
    <location>
        <begin position="20"/>
        <end position="40"/>
    </location>
</feature>
<dbReference type="Proteomes" id="UP000192721">
    <property type="component" value="Unassembled WGS sequence"/>
</dbReference>
<accession>A0A1W0D9N3</accession>
<evidence type="ECO:0000313" key="3">
    <source>
        <dbReference type="Proteomes" id="UP000192721"/>
    </source>
</evidence>